<evidence type="ECO:0000313" key="5">
    <source>
        <dbReference type="Proteomes" id="UP000054350"/>
    </source>
</evidence>
<feature type="compositionally biased region" description="Low complexity" evidence="3">
    <location>
        <begin position="440"/>
        <end position="449"/>
    </location>
</feature>
<dbReference type="PROSITE" id="PS51450">
    <property type="entry name" value="LRR"/>
    <property type="match status" value="5"/>
</dbReference>
<evidence type="ECO:0000256" key="2">
    <source>
        <dbReference type="ARBA" id="ARBA00022737"/>
    </source>
</evidence>
<dbReference type="InterPro" id="IPR032675">
    <property type="entry name" value="LRR_dom_sf"/>
</dbReference>
<keyword evidence="2" id="KW-0677">Repeat</keyword>
<dbReference type="SMART" id="SM00364">
    <property type="entry name" value="LRR_BAC"/>
    <property type="match status" value="9"/>
</dbReference>
<dbReference type="Gene3D" id="3.80.10.10">
    <property type="entry name" value="Ribonuclease Inhibitor"/>
    <property type="match status" value="3"/>
</dbReference>
<dbReference type="VEuPathDB" id="FungiDB:AMAG_02191"/>
<evidence type="ECO:0000313" key="4">
    <source>
        <dbReference type="EMBL" id="KNE56380.1"/>
    </source>
</evidence>
<dbReference type="InterPro" id="IPR050216">
    <property type="entry name" value="LRR_domain-containing"/>
</dbReference>
<dbReference type="InterPro" id="IPR001611">
    <property type="entry name" value="Leu-rich_rpt"/>
</dbReference>
<dbReference type="PANTHER" id="PTHR48051">
    <property type="match status" value="1"/>
</dbReference>
<feature type="region of interest" description="Disordered" evidence="3">
    <location>
        <begin position="1"/>
        <end position="24"/>
    </location>
</feature>
<reference evidence="5" key="2">
    <citation type="submission" date="2009-11" db="EMBL/GenBank/DDBJ databases">
        <title>The Genome Sequence of Allomyces macrogynus strain ATCC 38327.</title>
        <authorList>
            <consortium name="The Broad Institute Genome Sequencing Platform"/>
            <person name="Russ C."/>
            <person name="Cuomo C."/>
            <person name="Shea T."/>
            <person name="Young S.K."/>
            <person name="Zeng Q."/>
            <person name="Koehrsen M."/>
            <person name="Haas B."/>
            <person name="Borodovsky M."/>
            <person name="Guigo R."/>
            <person name="Alvarado L."/>
            <person name="Berlin A."/>
            <person name="Borenstein D."/>
            <person name="Chen Z."/>
            <person name="Engels R."/>
            <person name="Freedman E."/>
            <person name="Gellesch M."/>
            <person name="Goldberg J."/>
            <person name="Griggs A."/>
            <person name="Gujja S."/>
            <person name="Heiman D."/>
            <person name="Hepburn T."/>
            <person name="Howarth C."/>
            <person name="Jen D."/>
            <person name="Larson L."/>
            <person name="Lewis B."/>
            <person name="Mehta T."/>
            <person name="Park D."/>
            <person name="Pearson M."/>
            <person name="Roberts A."/>
            <person name="Saif S."/>
            <person name="Shenoy N."/>
            <person name="Sisk P."/>
            <person name="Stolte C."/>
            <person name="Sykes S."/>
            <person name="Walk T."/>
            <person name="White J."/>
            <person name="Yandava C."/>
            <person name="Burger G."/>
            <person name="Gray M.W."/>
            <person name="Holland P.W.H."/>
            <person name="King N."/>
            <person name="Lang F.B.F."/>
            <person name="Roger A.J."/>
            <person name="Ruiz-Trillo I."/>
            <person name="Lander E."/>
            <person name="Nusbaum C."/>
        </authorList>
    </citation>
    <scope>NUCLEOTIDE SEQUENCE [LARGE SCALE GENOMIC DNA]</scope>
    <source>
        <strain evidence="5">ATCC 38327</strain>
    </source>
</reference>
<dbReference type="STRING" id="578462.A0A0L0S1U1"/>
<dbReference type="Pfam" id="PF13855">
    <property type="entry name" value="LRR_8"/>
    <property type="match status" value="3"/>
</dbReference>
<dbReference type="SMART" id="SM00369">
    <property type="entry name" value="LRR_TYP"/>
    <property type="match status" value="11"/>
</dbReference>
<accession>A0A0L0S1U1</accession>
<dbReference type="eggNOG" id="KOG0472">
    <property type="taxonomic scope" value="Eukaryota"/>
</dbReference>
<proteinExistence type="predicted"/>
<sequence>MMRNSRVPHRSSVPTRTAAPRRPGVGVSAAFFGTDNGDDVTHGTPLAPKVLQRLLRSARQDGRLNLSNKAIKGQIPDAVWHIYDPPETAHASIDTQDAWWEAVDLTRLIVADNEITTIDEQIGQFGGLEVVDIHNNKVQSLPSSMNGLANITTLNLAQNLFAAVPDCIAHMMRLKSLHLQGNQLKTIPPFVAQLPLTHLDLSSNHLTDLPDMSRLEGLAKLLLSKNQLRALPRLPRTMRELEVAENQLVSLAGDDPIEYPFLERLDARQNRLVGELGPGLVAPNLKELYLSFNALTNVDALLAPAKRLVIVDLRDNKFDDLPMALVELPDTLKRLDVQNNNLRALPPLLGRTPLTSLLLEGNMIRGLPRNTTTVALLKWLRDKIVVDAVEARVQQTQSSAHSSRTSSPAPSPRSPRVAPRSLHTSSSSFSSPAVPRRADPSPAATPARRTASRHIDPVDATPQHEPAQPATPEDVHPAVADSTAKARVLDLSRKQLGVLPVLLDMPVLVELTLSHNALTSLPDTIALPASLEMLDLSHNQLSALPATWTLSEPGTRLHTLNMAFNRLHEFRVDLAPLAHLAVLILCNNQIRTVHLPAASVPKLTHLDLSNNAMPRLDPELARPANLKVFKVDGNTFRVPRYDVLRLGSDAVLQWCRSRLQ</sequence>
<evidence type="ECO:0000256" key="3">
    <source>
        <dbReference type="SAM" id="MobiDB-lite"/>
    </source>
</evidence>
<name>A0A0L0S1U1_ALLM3</name>
<keyword evidence="5" id="KW-1185">Reference proteome</keyword>
<dbReference type="OMA" id="PRGIMAQ"/>
<gene>
    <name evidence="4" type="ORF">AMAG_02191</name>
</gene>
<dbReference type="OrthoDB" id="660555at2759"/>
<dbReference type="EMBL" id="GG745330">
    <property type="protein sequence ID" value="KNE56380.1"/>
    <property type="molecule type" value="Genomic_DNA"/>
</dbReference>
<dbReference type="Proteomes" id="UP000054350">
    <property type="component" value="Unassembled WGS sequence"/>
</dbReference>
<evidence type="ECO:0008006" key="6">
    <source>
        <dbReference type="Google" id="ProtNLM"/>
    </source>
</evidence>
<evidence type="ECO:0000256" key="1">
    <source>
        <dbReference type="ARBA" id="ARBA00022614"/>
    </source>
</evidence>
<dbReference type="AlphaFoldDB" id="A0A0L0S1U1"/>
<dbReference type="InterPro" id="IPR003591">
    <property type="entry name" value="Leu-rich_rpt_typical-subtyp"/>
</dbReference>
<protein>
    <recommendedName>
        <fullName evidence="6">Leucine-rich repeat-containing protein 40</fullName>
    </recommendedName>
</protein>
<keyword evidence="1" id="KW-0433">Leucine-rich repeat</keyword>
<organism evidence="4 5">
    <name type="scientific">Allomyces macrogynus (strain ATCC 38327)</name>
    <name type="common">Allomyces javanicus var. macrogynus</name>
    <dbReference type="NCBI Taxonomy" id="578462"/>
    <lineage>
        <taxon>Eukaryota</taxon>
        <taxon>Fungi</taxon>
        <taxon>Fungi incertae sedis</taxon>
        <taxon>Blastocladiomycota</taxon>
        <taxon>Blastocladiomycetes</taxon>
        <taxon>Blastocladiales</taxon>
        <taxon>Blastocladiaceae</taxon>
        <taxon>Allomyces</taxon>
    </lineage>
</organism>
<dbReference type="SUPFAM" id="SSF52058">
    <property type="entry name" value="L domain-like"/>
    <property type="match status" value="2"/>
</dbReference>
<dbReference type="PANTHER" id="PTHR48051:SF42">
    <property type="entry name" value="LEUCINE-RICH REPEAT-CONTAINING PROTEIN 18-LIKE"/>
    <property type="match status" value="1"/>
</dbReference>
<reference evidence="4 5" key="1">
    <citation type="submission" date="2009-11" db="EMBL/GenBank/DDBJ databases">
        <title>Annotation of Allomyces macrogynus ATCC 38327.</title>
        <authorList>
            <consortium name="The Broad Institute Genome Sequencing Platform"/>
            <person name="Russ C."/>
            <person name="Cuomo C."/>
            <person name="Burger G."/>
            <person name="Gray M.W."/>
            <person name="Holland P.W.H."/>
            <person name="King N."/>
            <person name="Lang F.B.F."/>
            <person name="Roger A.J."/>
            <person name="Ruiz-Trillo I."/>
            <person name="Young S.K."/>
            <person name="Zeng Q."/>
            <person name="Gargeya S."/>
            <person name="Fitzgerald M."/>
            <person name="Haas B."/>
            <person name="Abouelleil A."/>
            <person name="Alvarado L."/>
            <person name="Arachchi H.M."/>
            <person name="Berlin A."/>
            <person name="Chapman S.B."/>
            <person name="Gearin G."/>
            <person name="Goldberg J."/>
            <person name="Griggs A."/>
            <person name="Gujja S."/>
            <person name="Hansen M."/>
            <person name="Heiman D."/>
            <person name="Howarth C."/>
            <person name="Larimer J."/>
            <person name="Lui A."/>
            <person name="MacDonald P.J.P."/>
            <person name="McCowen C."/>
            <person name="Montmayeur A."/>
            <person name="Murphy C."/>
            <person name="Neiman D."/>
            <person name="Pearson M."/>
            <person name="Priest M."/>
            <person name="Roberts A."/>
            <person name="Saif S."/>
            <person name="Shea T."/>
            <person name="Sisk P."/>
            <person name="Stolte C."/>
            <person name="Sykes S."/>
            <person name="Wortman J."/>
            <person name="Nusbaum C."/>
            <person name="Birren B."/>
        </authorList>
    </citation>
    <scope>NUCLEOTIDE SEQUENCE [LARGE SCALE GENOMIC DNA]</scope>
    <source>
        <strain evidence="4 5">ATCC 38327</strain>
    </source>
</reference>
<dbReference type="GO" id="GO:0005737">
    <property type="term" value="C:cytoplasm"/>
    <property type="evidence" value="ECO:0007669"/>
    <property type="project" value="TreeGrafter"/>
</dbReference>
<feature type="compositionally biased region" description="Low complexity" evidence="3">
    <location>
        <begin position="398"/>
        <end position="431"/>
    </location>
</feature>
<feature type="region of interest" description="Disordered" evidence="3">
    <location>
        <begin position="394"/>
        <end position="481"/>
    </location>
</feature>
<dbReference type="PRINTS" id="PR00019">
    <property type="entry name" value="LEURICHRPT"/>
</dbReference>